<keyword evidence="2" id="KW-1133">Transmembrane helix</keyword>
<protein>
    <submittedName>
        <fullName evidence="3">Uncharacterized protein</fullName>
    </submittedName>
</protein>
<evidence type="ECO:0000256" key="2">
    <source>
        <dbReference type="SAM" id="Phobius"/>
    </source>
</evidence>
<feature type="compositionally biased region" description="Low complexity" evidence="1">
    <location>
        <begin position="189"/>
        <end position="200"/>
    </location>
</feature>
<comment type="caution">
    <text evidence="3">The sequence shown here is derived from an EMBL/GenBank/DDBJ whole genome shotgun (WGS) entry which is preliminary data.</text>
</comment>
<keyword evidence="4" id="KW-1185">Reference proteome</keyword>
<gene>
    <name evidence="3" type="ORF">R5R35_003418</name>
</gene>
<feature type="region of interest" description="Disordered" evidence="1">
    <location>
        <begin position="189"/>
        <end position="215"/>
    </location>
</feature>
<proteinExistence type="predicted"/>
<feature type="region of interest" description="Disordered" evidence="1">
    <location>
        <begin position="115"/>
        <end position="149"/>
    </location>
</feature>
<reference evidence="3 4" key="1">
    <citation type="submission" date="2024-03" db="EMBL/GenBank/DDBJ databases">
        <title>The genome assembly and annotation of the cricket Gryllus longicercus Weissman &amp; Gray.</title>
        <authorList>
            <person name="Szrajer S."/>
            <person name="Gray D."/>
            <person name="Ylla G."/>
        </authorList>
    </citation>
    <scope>NUCLEOTIDE SEQUENCE [LARGE SCALE GENOMIC DNA]</scope>
    <source>
        <strain evidence="3">DAG 2021-001</strain>
        <tissue evidence="3">Whole body minus gut</tissue>
    </source>
</reference>
<feature type="transmembrane region" description="Helical" evidence="2">
    <location>
        <begin position="30"/>
        <end position="51"/>
    </location>
</feature>
<evidence type="ECO:0000313" key="4">
    <source>
        <dbReference type="Proteomes" id="UP001378592"/>
    </source>
</evidence>
<dbReference type="EMBL" id="JAZDUA010000237">
    <property type="protein sequence ID" value="KAK7863166.1"/>
    <property type="molecule type" value="Genomic_DNA"/>
</dbReference>
<sequence length="273" mass="28792">MYNVPIDPPTTAEEMPPAVSNLSIRRVPQIMMALWTVFFFYGCIAVAVELVEKVEYYPQNITFAADTRGLIHVGNSSNISAGLSGQFEFTEVVNLYNDSWNGVDVLSDRDQEEGAFNEVGDDDGTHSSQGFVTDKNKTASPSNCKGDGVVYNTLSEPDLAEKEHSDSFTAGAATTGAVDGFKNNYPSASESDFSEDVSSVGANSTSSNVDDGGTSKLTPVEVASINAPAAAHRANSAGSTSLAARLASLVAAAPEGAKSPTRRSAVFWKVNVD</sequence>
<dbReference type="Proteomes" id="UP001378592">
    <property type="component" value="Unassembled WGS sequence"/>
</dbReference>
<evidence type="ECO:0000256" key="1">
    <source>
        <dbReference type="SAM" id="MobiDB-lite"/>
    </source>
</evidence>
<keyword evidence="2" id="KW-0812">Transmembrane</keyword>
<evidence type="ECO:0000313" key="3">
    <source>
        <dbReference type="EMBL" id="KAK7863166.1"/>
    </source>
</evidence>
<organism evidence="3 4">
    <name type="scientific">Gryllus longicercus</name>
    <dbReference type="NCBI Taxonomy" id="2509291"/>
    <lineage>
        <taxon>Eukaryota</taxon>
        <taxon>Metazoa</taxon>
        <taxon>Ecdysozoa</taxon>
        <taxon>Arthropoda</taxon>
        <taxon>Hexapoda</taxon>
        <taxon>Insecta</taxon>
        <taxon>Pterygota</taxon>
        <taxon>Neoptera</taxon>
        <taxon>Polyneoptera</taxon>
        <taxon>Orthoptera</taxon>
        <taxon>Ensifera</taxon>
        <taxon>Gryllidea</taxon>
        <taxon>Grylloidea</taxon>
        <taxon>Gryllidae</taxon>
        <taxon>Gryllinae</taxon>
        <taxon>Gryllus</taxon>
    </lineage>
</organism>
<name>A0AAN9VHH4_9ORTH</name>
<keyword evidence="2" id="KW-0472">Membrane</keyword>
<dbReference type="AlphaFoldDB" id="A0AAN9VHH4"/>
<accession>A0AAN9VHH4</accession>